<evidence type="ECO:0000313" key="2">
    <source>
        <dbReference type="EMBL" id="SOY40080.1"/>
    </source>
</evidence>
<accession>A0A375B900</accession>
<dbReference type="EMBL" id="OFSN01000001">
    <property type="protein sequence ID" value="SOY40080.1"/>
    <property type="molecule type" value="Genomic_DNA"/>
</dbReference>
<comment type="caution">
    <text evidence="2">The sequence shown here is derived from an EMBL/GenBank/DDBJ whole genome shotgun (WGS) entry which is preliminary data.</text>
</comment>
<evidence type="ECO:0000256" key="1">
    <source>
        <dbReference type="SAM" id="MobiDB-lite"/>
    </source>
</evidence>
<dbReference type="AlphaFoldDB" id="A0A375B900"/>
<reference evidence="2" key="1">
    <citation type="submission" date="2018-01" db="EMBL/GenBank/DDBJ databases">
        <authorList>
            <person name="Clerissi C."/>
        </authorList>
    </citation>
    <scope>NUCLEOTIDE SEQUENCE</scope>
    <source>
        <strain evidence="2">Cupriavidus taiwanensis LMG 19430</strain>
    </source>
</reference>
<feature type="region of interest" description="Disordered" evidence="1">
    <location>
        <begin position="83"/>
        <end position="149"/>
    </location>
</feature>
<feature type="compositionally biased region" description="Low complexity" evidence="1">
    <location>
        <begin position="120"/>
        <end position="137"/>
    </location>
</feature>
<proteinExistence type="predicted"/>
<organism evidence="2">
    <name type="scientific">Cupriavidus taiwanensis</name>
    <dbReference type="NCBI Taxonomy" id="164546"/>
    <lineage>
        <taxon>Bacteria</taxon>
        <taxon>Pseudomonadati</taxon>
        <taxon>Pseudomonadota</taxon>
        <taxon>Betaproteobacteria</taxon>
        <taxon>Burkholderiales</taxon>
        <taxon>Burkholderiaceae</taxon>
        <taxon>Cupriavidus</taxon>
    </lineage>
</organism>
<sequence>MVANPARGLERLPARPAAPRGRHGALCRMGRGAARQAGLRRLSGGLRFHLDVLVHDALRRALAVRLGRARRQDAGLRADRAALSQDRQGGLPGRMDGSAAAHPRGARRCDGTGRAVLQHAGDAARARSGAGGAPARRGSQRKRALTSTKPGLIAILRRVKRGGMSLAGRRSHLAPARL</sequence>
<name>A0A375B900_9BURK</name>
<dbReference type="Proteomes" id="UP000257016">
    <property type="component" value="Unassembled WGS sequence"/>
</dbReference>
<protein>
    <submittedName>
        <fullName evidence="2">Uncharacterized protein</fullName>
    </submittedName>
</protein>
<feature type="region of interest" description="Disordered" evidence="1">
    <location>
        <begin position="1"/>
        <end position="23"/>
    </location>
</feature>
<gene>
    <name evidence="2" type="ORF">CBM2586_A10045</name>
</gene>